<gene>
    <name evidence="1" type="ORF">LCGC14_2685440</name>
</gene>
<dbReference type="AlphaFoldDB" id="A0A0F9BUT7"/>
<dbReference type="EMBL" id="LAZR01047455">
    <property type="protein sequence ID" value="KKK94179.1"/>
    <property type="molecule type" value="Genomic_DNA"/>
</dbReference>
<protein>
    <submittedName>
        <fullName evidence="1">Uncharacterized protein</fullName>
    </submittedName>
</protein>
<evidence type="ECO:0000313" key="1">
    <source>
        <dbReference type="EMBL" id="KKK94179.1"/>
    </source>
</evidence>
<accession>A0A0F9BUT7</accession>
<comment type="caution">
    <text evidence="1">The sequence shown here is derived from an EMBL/GenBank/DDBJ whole genome shotgun (WGS) entry which is preliminary data.</text>
</comment>
<name>A0A0F9BUT7_9ZZZZ</name>
<reference evidence="1" key="1">
    <citation type="journal article" date="2015" name="Nature">
        <title>Complex archaea that bridge the gap between prokaryotes and eukaryotes.</title>
        <authorList>
            <person name="Spang A."/>
            <person name="Saw J.H."/>
            <person name="Jorgensen S.L."/>
            <person name="Zaremba-Niedzwiedzka K."/>
            <person name="Martijn J."/>
            <person name="Lind A.E."/>
            <person name="van Eijk R."/>
            <person name="Schleper C."/>
            <person name="Guy L."/>
            <person name="Ettema T.J."/>
        </authorList>
    </citation>
    <scope>NUCLEOTIDE SEQUENCE</scope>
</reference>
<sequence>MAAPEYKVERRPWPEHWKLNLRPWQITREGEPIGYYPSESDATLVMEHTMWAEGALEQARRVARG</sequence>
<proteinExistence type="predicted"/>
<organism evidence="1">
    <name type="scientific">marine sediment metagenome</name>
    <dbReference type="NCBI Taxonomy" id="412755"/>
    <lineage>
        <taxon>unclassified sequences</taxon>
        <taxon>metagenomes</taxon>
        <taxon>ecological metagenomes</taxon>
    </lineage>
</organism>